<dbReference type="GeneTree" id="ENSGT00390000018541"/>
<dbReference type="PANTHER" id="PTHR21435">
    <property type="entry name" value="MITOCHONDRIAL IMPORT INNER MEMBRANE TRANSLOCASE SUBUNIT TIM29"/>
    <property type="match status" value="1"/>
</dbReference>
<name>A0A663DT00_AQUCH</name>
<dbReference type="GO" id="GO:0140318">
    <property type="term" value="F:protein transporter activity"/>
    <property type="evidence" value="ECO:0007669"/>
    <property type="project" value="Ensembl"/>
</dbReference>
<dbReference type="GO" id="GO:0042721">
    <property type="term" value="C:TIM22 mitochondrial import inner membrane insertion complex"/>
    <property type="evidence" value="ECO:0007669"/>
    <property type="project" value="Ensembl"/>
</dbReference>
<dbReference type="Ensembl" id="ENSACCT00020003202.1">
    <property type="protein sequence ID" value="ENSACCP00020003083.1"/>
    <property type="gene ID" value="ENSACCG00020002106.1"/>
</dbReference>
<evidence type="ECO:0000313" key="3">
    <source>
        <dbReference type="Proteomes" id="UP000472275"/>
    </source>
</evidence>
<dbReference type="InParanoid" id="A0A663DT00"/>
<proteinExistence type="predicted"/>
<dbReference type="GO" id="GO:0005758">
    <property type="term" value="C:mitochondrial intermembrane space"/>
    <property type="evidence" value="ECO:0007669"/>
    <property type="project" value="Ensembl"/>
</dbReference>
<evidence type="ECO:0000313" key="2">
    <source>
        <dbReference type="Ensembl" id="ENSACCP00020003083.1"/>
    </source>
</evidence>
<dbReference type="Pfam" id="PF10171">
    <property type="entry name" value="Tim29"/>
    <property type="match status" value="1"/>
</dbReference>
<keyword evidence="3" id="KW-1185">Reference proteome</keyword>
<dbReference type="AlphaFoldDB" id="A0A663DT00"/>
<reference evidence="2" key="1">
    <citation type="submission" date="2025-08" db="UniProtKB">
        <authorList>
            <consortium name="Ensembl"/>
        </authorList>
    </citation>
    <scope>IDENTIFICATION</scope>
</reference>
<dbReference type="GO" id="GO:0045039">
    <property type="term" value="P:protein insertion into mitochondrial inner membrane"/>
    <property type="evidence" value="ECO:0007669"/>
    <property type="project" value="Ensembl"/>
</dbReference>
<sequence>RPGGTRFRSWRRRRGGPSPPPLTVPAGRWWRALLQDYAAAVREAAEGARRRPGAAAGSLAGLAGAAACAAAVPSAESFEAATVEAAGTLLLLSPSTRSPAADRHVQRLLRRREAGRLRYRDFFFVAVVYEAPHAADAALYPARCPHLGPRWRELPGRLLDVGFWGRWWVLGARLRDCDVNEEEFGGLPARLRHVSPHHLRSHRNESQFLEKFRPVTLTEEEIRRAESEAAAAPARAEGTRLGGDAGDP</sequence>
<organism evidence="2 3">
    <name type="scientific">Aquila chrysaetos chrysaetos</name>
    <dbReference type="NCBI Taxonomy" id="223781"/>
    <lineage>
        <taxon>Eukaryota</taxon>
        <taxon>Metazoa</taxon>
        <taxon>Chordata</taxon>
        <taxon>Craniata</taxon>
        <taxon>Vertebrata</taxon>
        <taxon>Euteleostomi</taxon>
        <taxon>Archelosauria</taxon>
        <taxon>Archosauria</taxon>
        <taxon>Dinosauria</taxon>
        <taxon>Saurischia</taxon>
        <taxon>Theropoda</taxon>
        <taxon>Coelurosauria</taxon>
        <taxon>Aves</taxon>
        <taxon>Neognathae</taxon>
        <taxon>Neoaves</taxon>
        <taxon>Telluraves</taxon>
        <taxon>Accipitrimorphae</taxon>
        <taxon>Accipitriformes</taxon>
        <taxon>Accipitridae</taxon>
        <taxon>Accipitrinae</taxon>
        <taxon>Aquila</taxon>
    </lineage>
</organism>
<feature type="region of interest" description="Disordered" evidence="1">
    <location>
        <begin position="223"/>
        <end position="248"/>
    </location>
</feature>
<dbReference type="PANTHER" id="PTHR21435:SF1">
    <property type="entry name" value="MITOCHONDRIAL IMPORT INNER MEMBRANE TRANSLOCASE SUBUNIT TIM29"/>
    <property type="match status" value="1"/>
</dbReference>
<reference evidence="2" key="2">
    <citation type="submission" date="2025-09" db="UniProtKB">
        <authorList>
            <consortium name="Ensembl"/>
        </authorList>
    </citation>
    <scope>IDENTIFICATION</scope>
</reference>
<feature type="region of interest" description="Disordered" evidence="1">
    <location>
        <begin position="1"/>
        <end position="23"/>
    </location>
</feature>
<dbReference type="Proteomes" id="UP000472275">
    <property type="component" value="Chromosome 11"/>
</dbReference>
<dbReference type="InterPro" id="IPR019322">
    <property type="entry name" value="TIMM29"/>
</dbReference>
<protein>
    <submittedName>
        <fullName evidence="2">Translocase of inner mitochondrial membrane 29</fullName>
    </submittedName>
</protein>
<evidence type="ECO:0000256" key="1">
    <source>
        <dbReference type="SAM" id="MobiDB-lite"/>
    </source>
</evidence>
<accession>A0A663DT00</accession>